<accession>A0ABU1R0I8</accession>
<protein>
    <recommendedName>
        <fullName evidence="4">FecR protein domain-containing protein</fullName>
    </recommendedName>
</protein>
<sequence>MLEQTARNLPRVETNMTRLNALRDLKDHFLEHVYWFARLVIILCVAGLSIWLMQGAPSIAVTGTIHTTALSFVNADEELLKSDRSENTGVSWGGAAIFENVRPEQRQKNGNFLLTSEKDSMLKFESMYLPENSLIDIYQQRTDNVGLEIRQSRPDLTSGMKVGSTGRGILREFSSADSTVVNLREEPLNFVNQSNTAPIKIDLHKVDKFRISNLKVTRLAFESKSPINREAHTAVTGGLVRLVEIKEDSVPVRAGDMVTLGPTDTLRIDIKSDPEGFEIKFHGKVSTLKVGIEESGATNDKRPSRFRVLLDTNSWILTILWGALTFVIPYLVRSKRQL</sequence>
<feature type="transmembrane region" description="Helical" evidence="1">
    <location>
        <begin position="33"/>
        <end position="53"/>
    </location>
</feature>
<keyword evidence="1" id="KW-1133">Transmembrane helix</keyword>
<gene>
    <name evidence="2" type="ORF">J2W84_003936</name>
</gene>
<name>A0ABU1R0I8_9BACT</name>
<evidence type="ECO:0000313" key="2">
    <source>
        <dbReference type="EMBL" id="MDR6806888.1"/>
    </source>
</evidence>
<reference evidence="2 3" key="1">
    <citation type="submission" date="2023-07" db="EMBL/GenBank/DDBJ databases">
        <title>Sorghum-associated microbial communities from plants grown in Nebraska, USA.</title>
        <authorList>
            <person name="Schachtman D."/>
        </authorList>
    </citation>
    <scope>NUCLEOTIDE SEQUENCE [LARGE SCALE GENOMIC DNA]</scope>
    <source>
        <strain evidence="2 3">BE57</strain>
    </source>
</reference>
<keyword evidence="1" id="KW-0472">Membrane</keyword>
<dbReference type="EMBL" id="JAVDTI010000003">
    <property type="protein sequence ID" value="MDR6806888.1"/>
    <property type="molecule type" value="Genomic_DNA"/>
</dbReference>
<keyword evidence="1" id="KW-0812">Transmembrane</keyword>
<dbReference type="Proteomes" id="UP001264980">
    <property type="component" value="Unassembled WGS sequence"/>
</dbReference>
<organism evidence="2 3">
    <name type="scientific">Dyadobacter fermentans</name>
    <dbReference type="NCBI Taxonomy" id="94254"/>
    <lineage>
        <taxon>Bacteria</taxon>
        <taxon>Pseudomonadati</taxon>
        <taxon>Bacteroidota</taxon>
        <taxon>Cytophagia</taxon>
        <taxon>Cytophagales</taxon>
        <taxon>Spirosomataceae</taxon>
        <taxon>Dyadobacter</taxon>
    </lineage>
</organism>
<evidence type="ECO:0000256" key="1">
    <source>
        <dbReference type="SAM" id="Phobius"/>
    </source>
</evidence>
<dbReference type="RefSeq" id="WP_309986392.1">
    <property type="nucleotide sequence ID" value="NZ_JAVDTI010000003.1"/>
</dbReference>
<comment type="caution">
    <text evidence="2">The sequence shown here is derived from an EMBL/GenBank/DDBJ whole genome shotgun (WGS) entry which is preliminary data.</text>
</comment>
<evidence type="ECO:0008006" key="4">
    <source>
        <dbReference type="Google" id="ProtNLM"/>
    </source>
</evidence>
<proteinExistence type="predicted"/>
<evidence type="ECO:0000313" key="3">
    <source>
        <dbReference type="Proteomes" id="UP001264980"/>
    </source>
</evidence>
<feature type="transmembrane region" description="Helical" evidence="1">
    <location>
        <begin position="314"/>
        <end position="332"/>
    </location>
</feature>
<keyword evidence="3" id="KW-1185">Reference proteome</keyword>